<evidence type="ECO:0000313" key="4">
    <source>
        <dbReference type="EMBL" id="KXS12180.1"/>
    </source>
</evidence>
<gene>
    <name evidence="4" type="ORF">M427DRAFT_34923</name>
</gene>
<accession>A0A139A5V0</accession>
<organism evidence="4 5">
    <name type="scientific">Gonapodya prolifera (strain JEL478)</name>
    <name type="common">Monoblepharis prolifera</name>
    <dbReference type="NCBI Taxonomy" id="1344416"/>
    <lineage>
        <taxon>Eukaryota</taxon>
        <taxon>Fungi</taxon>
        <taxon>Fungi incertae sedis</taxon>
        <taxon>Chytridiomycota</taxon>
        <taxon>Chytridiomycota incertae sedis</taxon>
        <taxon>Monoblepharidomycetes</taxon>
        <taxon>Monoblepharidales</taxon>
        <taxon>Gonapodyaceae</taxon>
        <taxon>Gonapodya</taxon>
    </lineage>
</organism>
<keyword evidence="1" id="KW-0677">Repeat</keyword>
<feature type="repeat" description="ANK" evidence="3">
    <location>
        <begin position="133"/>
        <end position="165"/>
    </location>
</feature>
<dbReference type="PROSITE" id="PS50088">
    <property type="entry name" value="ANK_REPEAT"/>
    <property type="match status" value="3"/>
</dbReference>
<dbReference type="STRING" id="1344416.A0A139A5V0"/>
<name>A0A139A5V0_GONPJ</name>
<keyword evidence="5" id="KW-1185">Reference proteome</keyword>
<dbReference type="OrthoDB" id="2118844at2759"/>
<evidence type="ECO:0000256" key="1">
    <source>
        <dbReference type="ARBA" id="ARBA00022737"/>
    </source>
</evidence>
<feature type="repeat" description="ANK" evidence="3">
    <location>
        <begin position="497"/>
        <end position="529"/>
    </location>
</feature>
<dbReference type="PANTHER" id="PTHR24198:SF165">
    <property type="entry name" value="ANKYRIN REPEAT-CONTAINING PROTEIN-RELATED"/>
    <property type="match status" value="1"/>
</dbReference>
<dbReference type="InterPro" id="IPR002110">
    <property type="entry name" value="Ankyrin_rpt"/>
</dbReference>
<sequence>MKHRKRRWPRPPLPLQSLPVEIIVHIAHFCTFRLAFPTKALNRSLAHIFQHHSRGIARRALHHFDKPTHALYYEAVRGCSAVVALLCPLVVVNAIFRLSERTELCAALWVACALGHCDTARVLITHGADVHLRSDQALLNAAEAGHSDVVEMLFQHGAFVNAQAGEALRRAVVDRRMDVVRVLLSWSTALDATSVDVVDTAMVRGFDKILALLLAHAGRQITWMGGPISGREGRLQRAAGRGYSDVVSALLTHVPFTSQYKSSALLYAARNEHRNIVDLFLSHGVDTRDYSVLKALIIVAGSGSLSIVEVLAHGGWIDMVLLLLNLDTAATAFDVDTDFLLVRAAEMGFTKIVVMLLDGFQTRFTAKAVYALLRAVMADQHEVVSTLLNARLRVSQRYLHDALMNSCTAALGESSGDAKIVAMLVDYGADVHAQDDLVLMNACTAGNVEAVKVLLGYGANVHTRSDEASLTVAAMKSSRVVDIVATHLAHGADVHAQDDLALRNACSKGHAEIVKMLLDHGANVHAKSDEAFGTSVSKGESSSHMEIVAMLVAHWADVRKR</sequence>
<evidence type="ECO:0000256" key="2">
    <source>
        <dbReference type="ARBA" id="ARBA00023043"/>
    </source>
</evidence>
<proteinExistence type="predicted"/>
<dbReference type="PROSITE" id="PS50297">
    <property type="entry name" value="ANK_REP_REGION"/>
    <property type="match status" value="1"/>
</dbReference>
<evidence type="ECO:0000313" key="5">
    <source>
        <dbReference type="Proteomes" id="UP000070544"/>
    </source>
</evidence>
<keyword evidence="2 3" id="KW-0040">ANK repeat</keyword>
<protein>
    <submittedName>
        <fullName evidence="4">Ankyrin</fullName>
    </submittedName>
</protein>
<dbReference type="AlphaFoldDB" id="A0A139A5V0"/>
<dbReference type="Gene3D" id="1.25.40.20">
    <property type="entry name" value="Ankyrin repeat-containing domain"/>
    <property type="match status" value="3"/>
</dbReference>
<dbReference type="Pfam" id="PF12796">
    <property type="entry name" value="Ank_2"/>
    <property type="match status" value="3"/>
</dbReference>
<dbReference type="SMART" id="SM00248">
    <property type="entry name" value="ANK"/>
    <property type="match status" value="8"/>
</dbReference>
<dbReference type="SUPFAM" id="SSF48403">
    <property type="entry name" value="Ankyrin repeat"/>
    <property type="match status" value="2"/>
</dbReference>
<dbReference type="EMBL" id="KQ965790">
    <property type="protein sequence ID" value="KXS12180.1"/>
    <property type="molecule type" value="Genomic_DNA"/>
</dbReference>
<reference evidence="4 5" key="1">
    <citation type="journal article" date="2015" name="Genome Biol. Evol.">
        <title>Phylogenomic analyses indicate that early fungi evolved digesting cell walls of algal ancestors of land plants.</title>
        <authorList>
            <person name="Chang Y."/>
            <person name="Wang S."/>
            <person name="Sekimoto S."/>
            <person name="Aerts A.L."/>
            <person name="Choi C."/>
            <person name="Clum A."/>
            <person name="LaButti K.M."/>
            <person name="Lindquist E.A."/>
            <person name="Yee Ngan C."/>
            <person name="Ohm R.A."/>
            <person name="Salamov A.A."/>
            <person name="Grigoriev I.V."/>
            <person name="Spatafora J.W."/>
            <person name="Berbee M.L."/>
        </authorList>
    </citation>
    <scope>NUCLEOTIDE SEQUENCE [LARGE SCALE GENOMIC DNA]</scope>
    <source>
        <strain evidence="4 5">JEL478</strain>
    </source>
</reference>
<evidence type="ECO:0000256" key="3">
    <source>
        <dbReference type="PROSITE-ProRule" id="PRU00023"/>
    </source>
</evidence>
<dbReference type="PANTHER" id="PTHR24198">
    <property type="entry name" value="ANKYRIN REPEAT AND PROTEIN KINASE DOMAIN-CONTAINING PROTEIN"/>
    <property type="match status" value="1"/>
</dbReference>
<dbReference type="Proteomes" id="UP000070544">
    <property type="component" value="Unassembled WGS sequence"/>
</dbReference>
<dbReference type="InterPro" id="IPR036770">
    <property type="entry name" value="Ankyrin_rpt-contain_sf"/>
</dbReference>
<feature type="repeat" description="ANK" evidence="3">
    <location>
        <begin position="434"/>
        <end position="466"/>
    </location>
</feature>